<feature type="binding site" evidence="17">
    <location>
        <position position="441"/>
    </location>
    <ligand>
        <name>(6S)-NADPHX</name>
        <dbReference type="ChEBI" id="CHEBI:64076"/>
    </ligand>
</feature>
<dbReference type="HAMAP" id="MF_01966">
    <property type="entry name" value="NADHX_epimerase"/>
    <property type="match status" value="1"/>
</dbReference>
<comment type="catalytic activity">
    <reaction evidence="1 18 19">
        <text>(6R)-NADHX = (6S)-NADHX</text>
        <dbReference type="Rhea" id="RHEA:32215"/>
        <dbReference type="ChEBI" id="CHEBI:64074"/>
        <dbReference type="ChEBI" id="CHEBI:64075"/>
        <dbReference type="EC" id="5.1.99.6"/>
    </reaction>
</comment>
<comment type="function">
    <text evidence="14 19">Bifunctional enzyme that catalyzes the epimerization of the S- and R-forms of NAD(P)HX and the dehydration of the S-form of NAD(P)HX at the expense of ADP, which is converted to AMP. This allows the repair of both epimers of NAD(P)HX, a damaged form of NAD(P)H that is a result of enzymatic or heat-dependent hydration.</text>
</comment>
<dbReference type="EC" id="5.1.99.6" evidence="19"/>
<keyword evidence="8 17" id="KW-0521">NADP</keyword>
<comment type="similarity">
    <text evidence="18">Belongs to the NnrE/AIBP family.</text>
</comment>
<feature type="binding site" evidence="18">
    <location>
        <position position="126"/>
    </location>
    <ligand>
        <name>K(+)</name>
        <dbReference type="ChEBI" id="CHEBI:29103"/>
    </ligand>
</feature>
<comment type="catalytic activity">
    <reaction evidence="2 18 19">
        <text>(6R)-NADPHX = (6S)-NADPHX</text>
        <dbReference type="Rhea" id="RHEA:32227"/>
        <dbReference type="ChEBI" id="CHEBI:64076"/>
        <dbReference type="ChEBI" id="CHEBI:64077"/>
        <dbReference type="EC" id="5.1.99.6"/>
    </reaction>
</comment>
<dbReference type="InterPro" id="IPR029056">
    <property type="entry name" value="Ribokinase-like"/>
</dbReference>
<protein>
    <recommendedName>
        <fullName evidence="19">Bifunctional NAD(P)H-hydrate repair enzyme</fullName>
    </recommendedName>
    <alternativeName>
        <fullName evidence="19">Nicotinamide nucleotide repair protein</fullName>
    </alternativeName>
    <domain>
        <recommendedName>
            <fullName evidence="19">ADP-dependent (S)-NAD(P)H-hydrate dehydratase</fullName>
            <ecNumber evidence="19">4.2.1.136</ecNumber>
        </recommendedName>
        <alternativeName>
            <fullName evidence="19">ADP-dependent NAD(P)HX dehydratase</fullName>
        </alternativeName>
    </domain>
    <domain>
        <recommendedName>
            <fullName evidence="19">NAD(P)H-hydrate epimerase</fullName>
            <ecNumber evidence="19">5.1.99.6</ecNumber>
        </recommendedName>
    </domain>
</protein>
<name>A0A838CXY2_9BACI</name>
<comment type="similarity">
    <text evidence="4 19">In the C-terminal section; belongs to the NnrD/CARKD family.</text>
</comment>
<evidence type="ECO:0000256" key="19">
    <source>
        <dbReference type="PIRNR" id="PIRNR017184"/>
    </source>
</evidence>
<dbReference type="SUPFAM" id="SSF53613">
    <property type="entry name" value="Ribokinase-like"/>
    <property type="match status" value="1"/>
</dbReference>
<comment type="catalytic activity">
    <reaction evidence="15 17 19">
        <text>(6S)-NADHX + ADP = AMP + phosphate + NADH + H(+)</text>
        <dbReference type="Rhea" id="RHEA:32223"/>
        <dbReference type="ChEBI" id="CHEBI:15378"/>
        <dbReference type="ChEBI" id="CHEBI:43474"/>
        <dbReference type="ChEBI" id="CHEBI:57945"/>
        <dbReference type="ChEBI" id="CHEBI:64074"/>
        <dbReference type="ChEBI" id="CHEBI:456215"/>
        <dbReference type="ChEBI" id="CHEBI:456216"/>
        <dbReference type="EC" id="4.2.1.136"/>
    </reaction>
</comment>
<keyword evidence="9 18" id="KW-0630">Potassium</keyword>
<evidence type="ECO:0000256" key="9">
    <source>
        <dbReference type="ARBA" id="ARBA00022958"/>
    </source>
</evidence>
<keyword evidence="7 17" id="KW-0067">ATP-binding</keyword>
<evidence type="ECO:0000256" key="4">
    <source>
        <dbReference type="ARBA" id="ARBA00009524"/>
    </source>
</evidence>
<accession>A0A838CXY2</accession>
<comment type="caution">
    <text evidence="17">Lacks conserved residue(s) required for the propagation of feature annotation.</text>
</comment>
<dbReference type="Proteomes" id="UP000571017">
    <property type="component" value="Unassembled WGS sequence"/>
</dbReference>
<dbReference type="GO" id="GO:0110051">
    <property type="term" value="P:metabolite repair"/>
    <property type="evidence" value="ECO:0007669"/>
    <property type="project" value="TreeGrafter"/>
</dbReference>
<organism evidence="22 23">
    <name type="scientific">Halobacillus locisalis</name>
    <dbReference type="NCBI Taxonomy" id="220753"/>
    <lineage>
        <taxon>Bacteria</taxon>
        <taxon>Bacillati</taxon>
        <taxon>Bacillota</taxon>
        <taxon>Bacilli</taxon>
        <taxon>Bacillales</taxon>
        <taxon>Bacillaceae</taxon>
        <taxon>Halobacillus</taxon>
    </lineage>
</organism>
<feature type="binding site" evidence="17">
    <location>
        <position position="440"/>
    </location>
    <ligand>
        <name>AMP</name>
        <dbReference type="ChEBI" id="CHEBI:456215"/>
    </ligand>
</feature>
<dbReference type="SUPFAM" id="SSF64153">
    <property type="entry name" value="YjeF N-terminal domain-like"/>
    <property type="match status" value="1"/>
</dbReference>
<dbReference type="GO" id="GO:0052856">
    <property type="term" value="F:NAD(P)HX epimerase activity"/>
    <property type="evidence" value="ECO:0007669"/>
    <property type="project" value="UniProtKB-UniRule"/>
</dbReference>
<keyword evidence="13" id="KW-0511">Multifunctional enzyme</keyword>
<dbReference type="PANTHER" id="PTHR12592:SF0">
    <property type="entry name" value="ATP-DEPENDENT (S)-NAD(P)H-HYDRATE DEHYDRATASE"/>
    <property type="match status" value="1"/>
</dbReference>
<dbReference type="HAMAP" id="MF_01965">
    <property type="entry name" value="NADHX_dehydratase"/>
    <property type="match status" value="1"/>
</dbReference>
<dbReference type="RefSeq" id="WP_181473844.1">
    <property type="nucleotide sequence ID" value="NZ_JACEFG010000004.1"/>
</dbReference>
<evidence type="ECO:0000256" key="10">
    <source>
        <dbReference type="ARBA" id="ARBA00023027"/>
    </source>
</evidence>
<feature type="binding site" evidence="18">
    <location>
        <position position="162"/>
    </location>
    <ligand>
        <name>K(+)</name>
        <dbReference type="ChEBI" id="CHEBI:29103"/>
    </ligand>
</feature>
<evidence type="ECO:0000313" key="23">
    <source>
        <dbReference type="Proteomes" id="UP000571017"/>
    </source>
</evidence>
<dbReference type="AlphaFoldDB" id="A0A838CXY2"/>
<evidence type="ECO:0000256" key="14">
    <source>
        <dbReference type="ARBA" id="ARBA00025153"/>
    </source>
</evidence>
<gene>
    <name evidence="18" type="primary">nnrE</name>
    <name evidence="17" type="synonym">nnrD</name>
    <name evidence="22" type="ORF">H0266_18030</name>
</gene>
<dbReference type="CDD" id="cd01171">
    <property type="entry name" value="YXKO-related"/>
    <property type="match status" value="1"/>
</dbReference>
<keyword evidence="12 17" id="KW-0456">Lyase</keyword>
<comment type="caution">
    <text evidence="22">The sequence shown here is derived from an EMBL/GenBank/DDBJ whole genome shotgun (WGS) entry which is preliminary data.</text>
</comment>
<dbReference type="GO" id="GO:0005524">
    <property type="term" value="F:ATP binding"/>
    <property type="evidence" value="ECO:0007669"/>
    <property type="project" value="UniProtKB-UniRule"/>
</dbReference>
<evidence type="ECO:0000256" key="3">
    <source>
        <dbReference type="ARBA" id="ARBA00006001"/>
    </source>
</evidence>
<dbReference type="InterPro" id="IPR000631">
    <property type="entry name" value="CARKD"/>
</dbReference>
<evidence type="ECO:0000313" key="22">
    <source>
        <dbReference type="EMBL" id="MBA2176793.1"/>
    </source>
</evidence>
<dbReference type="PIRSF" id="PIRSF017184">
    <property type="entry name" value="Nnr"/>
    <property type="match status" value="1"/>
</dbReference>
<dbReference type="PROSITE" id="PS51383">
    <property type="entry name" value="YJEF_C_3"/>
    <property type="match status" value="1"/>
</dbReference>
<keyword evidence="5 18" id="KW-0479">Metal-binding</keyword>
<comment type="cofactor">
    <cofactor evidence="18 19">
        <name>K(+)</name>
        <dbReference type="ChEBI" id="CHEBI:29103"/>
    </cofactor>
    <text evidence="18 19">Binds 1 potassium ion per subunit.</text>
</comment>
<dbReference type="EC" id="4.2.1.136" evidence="19"/>
<dbReference type="Pfam" id="PF01256">
    <property type="entry name" value="Carb_kinase"/>
    <property type="match status" value="1"/>
</dbReference>
<dbReference type="Pfam" id="PF03853">
    <property type="entry name" value="YjeF_N"/>
    <property type="match status" value="1"/>
</dbReference>
<comment type="similarity">
    <text evidence="3 19">In the N-terminal section; belongs to the NnrE/AIBP family.</text>
</comment>
<dbReference type="Gene3D" id="3.40.50.10260">
    <property type="entry name" value="YjeF N-terminal domain"/>
    <property type="match status" value="1"/>
</dbReference>
<reference evidence="22 23" key="1">
    <citation type="journal article" date="2004" name="Extremophiles">
        <title>Halobacillus locisalis sp. nov., a halophilic bacterium isolated from a marine solar saltern of the Yellow Sea in Korea.</title>
        <authorList>
            <person name="Yoon J.H."/>
            <person name="Kang K.H."/>
            <person name="Oh T.K."/>
            <person name="Park Y.H."/>
        </authorList>
    </citation>
    <scope>NUCLEOTIDE SEQUENCE [LARGE SCALE GENOMIC DNA]</scope>
    <source>
        <strain evidence="22 23">KCTC 3788</strain>
    </source>
</reference>
<dbReference type="NCBIfam" id="TIGR00197">
    <property type="entry name" value="yjeF_nterm"/>
    <property type="match status" value="1"/>
</dbReference>
<dbReference type="GO" id="GO:0046872">
    <property type="term" value="F:metal ion binding"/>
    <property type="evidence" value="ECO:0007669"/>
    <property type="project" value="UniProtKB-UniRule"/>
</dbReference>
<evidence type="ECO:0000256" key="15">
    <source>
        <dbReference type="ARBA" id="ARBA00048238"/>
    </source>
</evidence>
<feature type="binding site" evidence="17">
    <location>
        <begin position="411"/>
        <end position="415"/>
    </location>
    <ligand>
        <name>AMP</name>
        <dbReference type="ChEBI" id="CHEBI:456215"/>
    </ligand>
</feature>
<dbReference type="InterPro" id="IPR036652">
    <property type="entry name" value="YjeF_N_dom_sf"/>
</dbReference>
<dbReference type="InterPro" id="IPR004443">
    <property type="entry name" value="YjeF_N_dom"/>
</dbReference>
<evidence type="ECO:0000259" key="20">
    <source>
        <dbReference type="PROSITE" id="PS51383"/>
    </source>
</evidence>
<evidence type="ECO:0000256" key="18">
    <source>
        <dbReference type="HAMAP-Rule" id="MF_01966"/>
    </source>
</evidence>
<evidence type="ECO:0000256" key="7">
    <source>
        <dbReference type="ARBA" id="ARBA00022840"/>
    </source>
</evidence>
<dbReference type="Gene3D" id="3.40.1190.20">
    <property type="match status" value="1"/>
</dbReference>
<keyword evidence="23" id="KW-1185">Reference proteome</keyword>
<dbReference type="GO" id="GO:0046496">
    <property type="term" value="P:nicotinamide nucleotide metabolic process"/>
    <property type="evidence" value="ECO:0007669"/>
    <property type="project" value="UniProtKB-UniRule"/>
</dbReference>
<feature type="binding site" evidence="17">
    <location>
        <position position="325"/>
    </location>
    <ligand>
        <name>(6S)-NADPHX</name>
        <dbReference type="ChEBI" id="CHEBI:64076"/>
    </ligand>
</feature>
<feature type="binding site" evidence="18">
    <location>
        <position position="58"/>
    </location>
    <ligand>
        <name>K(+)</name>
        <dbReference type="ChEBI" id="CHEBI:29103"/>
    </ligand>
</feature>
<dbReference type="PROSITE" id="PS51385">
    <property type="entry name" value="YJEF_N"/>
    <property type="match status" value="1"/>
</dbReference>
<dbReference type="PROSITE" id="PS01050">
    <property type="entry name" value="YJEF_C_2"/>
    <property type="match status" value="1"/>
</dbReference>
<keyword evidence="11 18" id="KW-0413">Isomerase</keyword>
<dbReference type="InterPro" id="IPR017953">
    <property type="entry name" value="Carbohydrate_kinase_pred_CS"/>
</dbReference>
<comment type="similarity">
    <text evidence="17">Belongs to the NnrD/CARKD family.</text>
</comment>
<comment type="subunit">
    <text evidence="17">Homotetramer.</text>
</comment>
<proteinExistence type="inferred from homology"/>
<feature type="domain" description="YjeF C-terminal" evidence="20">
    <location>
        <begin position="224"/>
        <end position="501"/>
    </location>
</feature>
<evidence type="ECO:0000256" key="12">
    <source>
        <dbReference type="ARBA" id="ARBA00023239"/>
    </source>
</evidence>
<comment type="cofactor">
    <cofactor evidence="17">
        <name>Mg(2+)</name>
        <dbReference type="ChEBI" id="CHEBI:18420"/>
    </cofactor>
</comment>
<keyword evidence="10 17" id="KW-0520">NAD</keyword>
<evidence type="ECO:0000256" key="13">
    <source>
        <dbReference type="ARBA" id="ARBA00023268"/>
    </source>
</evidence>
<keyword evidence="6 17" id="KW-0547">Nucleotide-binding</keyword>
<feature type="binding site" evidence="18">
    <location>
        <begin position="57"/>
        <end position="61"/>
    </location>
    <ligand>
        <name>(6S)-NADPHX</name>
        <dbReference type="ChEBI" id="CHEBI:64076"/>
    </ligand>
</feature>
<dbReference type="PANTHER" id="PTHR12592">
    <property type="entry name" value="ATP-DEPENDENT (S)-NAD(P)H-HYDRATE DEHYDRATASE FAMILY MEMBER"/>
    <property type="match status" value="1"/>
</dbReference>
<evidence type="ECO:0000256" key="16">
    <source>
        <dbReference type="ARBA" id="ARBA00049209"/>
    </source>
</evidence>
<feature type="binding site" evidence="18">
    <location>
        <begin position="130"/>
        <end position="136"/>
    </location>
    <ligand>
        <name>(6S)-NADPHX</name>
        <dbReference type="ChEBI" id="CHEBI:64076"/>
    </ligand>
</feature>
<evidence type="ECO:0000256" key="5">
    <source>
        <dbReference type="ARBA" id="ARBA00022723"/>
    </source>
</evidence>
<evidence type="ECO:0000259" key="21">
    <source>
        <dbReference type="PROSITE" id="PS51385"/>
    </source>
</evidence>
<comment type="function">
    <text evidence="17">Catalyzes the dehydration of the S-form of NAD(P)HX at the expense of ADP, which is converted to AMP. Together with NAD(P)HX epimerase, which catalyzes the epimerization of the S- and R-forms, the enzyme allows the repair of both epimers of NAD(P)HX, a damaged form of NAD(P)H that is a result of enzymatic or heat-dependent hydration.</text>
</comment>
<feature type="binding site" evidence="18">
    <location>
        <position position="159"/>
    </location>
    <ligand>
        <name>(6S)-NADPHX</name>
        <dbReference type="ChEBI" id="CHEBI:64076"/>
    </ligand>
</feature>
<evidence type="ECO:0000256" key="11">
    <source>
        <dbReference type="ARBA" id="ARBA00023235"/>
    </source>
</evidence>
<evidence type="ECO:0000256" key="1">
    <source>
        <dbReference type="ARBA" id="ARBA00000013"/>
    </source>
</evidence>
<dbReference type="NCBIfam" id="TIGR00196">
    <property type="entry name" value="yjeF_cterm"/>
    <property type="match status" value="1"/>
</dbReference>
<dbReference type="InterPro" id="IPR030677">
    <property type="entry name" value="Nnr"/>
</dbReference>
<evidence type="ECO:0000256" key="6">
    <source>
        <dbReference type="ARBA" id="ARBA00022741"/>
    </source>
</evidence>
<evidence type="ECO:0000256" key="2">
    <source>
        <dbReference type="ARBA" id="ARBA00000909"/>
    </source>
</evidence>
<feature type="domain" description="YjeF N-terminal" evidence="21">
    <location>
        <begin position="9"/>
        <end position="216"/>
    </location>
</feature>
<feature type="binding site" evidence="17">
    <location>
        <position position="374"/>
    </location>
    <ligand>
        <name>(6S)-NADPHX</name>
        <dbReference type="ChEBI" id="CHEBI:64076"/>
    </ligand>
</feature>
<dbReference type="EMBL" id="JACEFG010000004">
    <property type="protein sequence ID" value="MBA2176793.1"/>
    <property type="molecule type" value="Genomic_DNA"/>
</dbReference>
<dbReference type="GO" id="GO:0052855">
    <property type="term" value="F:ADP-dependent NAD(P)H-hydrate dehydratase activity"/>
    <property type="evidence" value="ECO:0007669"/>
    <property type="project" value="UniProtKB-UniRule"/>
</dbReference>
<comment type="function">
    <text evidence="18">Catalyzes the epimerization of the S- and R-forms of NAD(P)HX, a damaged form of NAD(P)H that is a result of enzymatic or heat-dependent hydration. This is a prerequisite for the S-specific NAD(P)H-hydrate dehydratase to allow the repair of both epimers of NAD(P)HX.</text>
</comment>
<comment type="catalytic activity">
    <reaction evidence="16 17 19">
        <text>(6S)-NADPHX + ADP = AMP + phosphate + NADPH + H(+)</text>
        <dbReference type="Rhea" id="RHEA:32235"/>
        <dbReference type="ChEBI" id="CHEBI:15378"/>
        <dbReference type="ChEBI" id="CHEBI:43474"/>
        <dbReference type="ChEBI" id="CHEBI:57783"/>
        <dbReference type="ChEBI" id="CHEBI:64076"/>
        <dbReference type="ChEBI" id="CHEBI:456215"/>
        <dbReference type="ChEBI" id="CHEBI:456216"/>
        <dbReference type="EC" id="4.2.1.136"/>
    </reaction>
</comment>
<sequence length="502" mass="53597">MDIVTAQEMYEWDRVTIEDVGIDGAILMDSAGRAVADDMASHIEKRDKIVVLIGAGNNGGDGFVIARTLLNRGYDVEAWQVVPDEKIKGDAAKHRSLFLASGYELHSCKEVGEVKPSLEKADVIIDAMLGIGVRGGLREPIADIVQEANAQKARRMSVDLPTGVPADETDEQITAFHADKTTIVAAPKMSAFLEKTSSYYGKWNVVEIGLPSPKLPDPRRQVWTEADVKRTLPRRDRNAHKGSHGKGLIVGGSTVMPGSVAMSARASLRSGAGLITIATVESAIPSIAPFIQEATFVGLGEKEGFACRPAPSSLSDYDGIAFGMGIGRQEPTRSLLSEILQEADTPLLIDADGLYELPLDLMQKREAPTILTPHPGEFAQLTGKSISDVLARPFSLSRTFAQAYGVHLVLKGPSTIITSPDGEQRVDVSGNAGLAKGGSGDVLSGMLVAMIMQHDSMMDALANGCVLHGKTAERLTSDDHSMIDLLASDVVEGLPITFRAFS</sequence>
<evidence type="ECO:0000256" key="17">
    <source>
        <dbReference type="HAMAP-Rule" id="MF_01965"/>
    </source>
</evidence>
<evidence type="ECO:0000256" key="8">
    <source>
        <dbReference type="ARBA" id="ARBA00022857"/>
    </source>
</evidence>